<feature type="chain" id="PRO_5008004703" description="Lipid/polyisoprenoid-binding YceI-like domain-containing protein" evidence="1">
    <location>
        <begin position="26"/>
        <end position="195"/>
    </location>
</feature>
<sequence>MRRNGLIAGLLGIGFSLAFSAHAEAAWRFDPMHSYIDATLTDQRTSGDVVQQHRVERLAGTIDEQGQLTLPLALDQLDLISQLPSWLSGLATGQVATITAEVDPGWFNALGIGESATRQLPLTIQGERFTRHEEVALALTRVGENEYRVRTAEPVSIDTRELMQLDNAQTILAALGFQRLSDTIPISFDARLLSD</sequence>
<name>A0A172YH55_9GAMM</name>
<organism evidence="2 3">
    <name type="scientific">Halotalea alkalilenta</name>
    <dbReference type="NCBI Taxonomy" id="376489"/>
    <lineage>
        <taxon>Bacteria</taxon>
        <taxon>Pseudomonadati</taxon>
        <taxon>Pseudomonadota</taxon>
        <taxon>Gammaproteobacteria</taxon>
        <taxon>Oceanospirillales</taxon>
        <taxon>Halomonadaceae</taxon>
        <taxon>Halotalea</taxon>
    </lineage>
</organism>
<evidence type="ECO:0000313" key="3">
    <source>
        <dbReference type="Proteomes" id="UP000077875"/>
    </source>
</evidence>
<protein>
    <recommendedName>
        <fullName evidence="4">Lipid/polyisoprenoid-binding YceI-like domain-containing protein</fullName>
    </recommendedName>
</protein>
<gene>
    <name evidence="2" type="ORF">A5892_14455</name>
</gene>
<dbReference type="RefSeq" id="WP_064123396.1">
    <property type="nucleotide sequence ID" value="NZ_CP015243.1"/>
</dbReference>
<evidence type="ECO:0000313" key="2">
    <source>
        <dbReference type="EMBL" id="ANF58527.1"/>
    </source>
</evidence>
<dbReference type="Gene3D" id="2.40.128.110">
    <property type="entry name" value="Lipid/polyisoprenoid-binding, YceI-like"/>
    <property type="match status" value="1"/>
</dbReference>
<proteinExistence type="predicted"/>
<dbReference type="EMBL" id="CP015243">
    <property type="protein sequence ID" value="ANF58527.1"/>
    <property type="molecule type" value="Genomic_DNA"/>
</dbReference>
<feature type="signal peptide" evidence="1">
    <location>
        <begin position="1"/>
        <end position="25"/>
    </location>
</feature>
<dbReference type="AlphaFoldDB" id="A0A172YH55"/>
<dbReference type="InterPro" id="IPR036761">
    <property type="entry name" value="TTHA0802/YceI-like_sf"/>
</dbReference>
<dbReference type="Proteomes" id="UP000077875">
    <property type="component" value="Chromosome"/>
</dbReference>
<dbReference type="KEGG" id="haa:A5892_14455"/>
<keyword evidence="1" id="KW-0732">Signal</keyword>
<reference evidence="2 3" key="1">
    <citation type="submission" date="2016-04" db="EMBL/GenBank/DDBJ databases">
        <title>Complete Genome Sequence of Halotalea alkalilenta IHB B 13600.</title>
        <authorList>
            <person name="Swarnkar M.K."/>
            <person name="Sharma A."/>
            <person name="Kaushal K."/>
            <person name="Soni R."/>
            <person name="Rana S."/>
            <person name="Singh A.K."/>
            <person name="Gulati A."/>
        </authorList>
    </citation>
    <scope>NUCLEOTIDE SEQUENCE [LARGE SCALE GENOMIC DNA]</scope>
    <source>
        <strain evidence="2 3">IHB B 13600</strain>
    </source>
</reference>
<evidence type="ECO:0000256" key="1">
    <source>
        <dbReference type="SAM" id="SignalP"/>
    </source>
</evidence>
<evidence type="ECO:0008006" key="4">
    <source>
        <dbReference type="Google" id="ProtNLM"/>
    </source>
</evidence>
<keyword evidence="3" id="KW-1185">Reference proteome</keyword>
<accession>A0A172YH55</accession>
<dbReference type="STRING" id="376489.A5892_14455"/>